<reference evidence="7 8" key="1">
    <citation type="journal article" date="2015" name="Genome Announc.">
        <title>Complete genome sequences for 35 biothreat assay-relevant bacillus species.</title>
        <authorList>
            <person name="Johnson S.L."/>
            <person name="Daligault H.E."/>
            <person name="Davenport K.W."/>
            <person name="Jaissle J."/>
            <person name="Frey K.G."/>
            <person name="Ladner J.T."/>
            <person name="Broomall S.M."/>
            <person name="Bishop-Lilly K.A."/>
            <person name="Bruce D.C."/>
            <person name="Gibbons H.S."/>
            <person name="Coyne S.R."/>
            <person name="Lo C.C."/>
            <person name="Meincke L."/>
            <person name="Munk A.C."/>
            <person name="Koroleva G.I."/>
            <person name="Rosenzweig C.N."/>
            <person name="Palacios G.F."/>
            <person name="Redden C.L."/>
            <person name="Minogue T.D."/>
            <person name="Chain P.S."/>
        </authorList>
    </citation>
    <scope>NUCLEOTIDE SEQUENCE [LARGE SCALE GENOMIC DNA]</scope>
    <source>
        <strain evidence="8">ATCC 14581 / DSM 32 / JCM 2506 / NBRC 15308 / NCIMB 9376 / NCTC 10342 / NRRL B-14308 / VKM B-512</strain>
    </source>
</reference>
<organism evidence="7 8">
    <name type="scientific">Priestia megaterium (strain ATCC 14581 / DSM 32 / CCUG 1817 / JCM 2506 / NBRC 15308 / NCIMB 9376 / NCTC 10342 / NRRL B-14308 / VKM B-512 / Ford 19)</name>
    <name type="common">Bacillus megaterium</name>
    <dbReference type="NCBI Taxonomy" id="1348623"/>
    <lineage>
        <taxon>Bacteria</taxon>
        <taxon>Bacillati</taxon>
        <taxon>Bacillota</taxon>
        <taxon>Bacilli</taxon>
        <taxon>Bacillales</taxon>
        <taxon>Bacillaceae</taxon>
        <taxon>Priestia</taxon>
    </lineage>
</organism>
<dbReference type="SUPFAM" id="SSF53850">
    <property type="entry name" value="Periplasmic binding protein-like II"/>
    <property type="match status" value="1"/>
</dbReference>
<feature type="signal peptide" evidence="6">
    <location>
        <begin position="1"/>
        <end position="22"/>
    </location>
</feature>
<dbReference type="InterPro" id="IPR041879">
    <property type="entry name" value="YvgL-like_PBP2"/>
</dbReference>
<dbReference type="Gene3D" id="3.40.190.10">
    <property type="entry name" value="Periplasmic binding protein-like II"/>
    <property type="match status" value="2"/>
</dbReference>
<dbReference type="InterPro" id="IPR050682">
    <property type="entry name" value="ModA/WtpA"/>
</dbReference>
<dbReference type="RefSeq" id="WP_034648423.1">
    <property type="nucleotide sequence ID" value="NZ_BCVB01000009.1"/>
</dbReference>
<dbReference type="PANTHER" id="PTHR30632">
    <property type="entry name" value="MOLYBDATE-BINDING PERIPLASMIC PROTEIN"/>
    <property type="match status" value="1"/>
</dbReference>
<feature type="binding site" evidence="5">
    <location>
        <position position="201"/>
    </location>
    <ligand>
        <name>molybdate</name>
        <dbReference type="ChEBI" id="CHEBI:36264"/>
    </ligand>
</feature>
<dbReference type="NCBIfam" id="TIGR01256">
    <property type="entry name" value="modA"/>
    <property type="match status" value="1"/>
</dbReference>
<evidence type="ECO:0000256" key="5">
    <source>
        <dbReference type="PIRSR" id="PIRSR004846-1"/>
    </source>
</evidence>
<dbReference type="Proteomes" id="UP000031829">
    <property type="component" value="Chromosome"/>
</dbReference>
<evidence type="ECO:0000256" key="2">
    <source>
        <dbReference type="ARBA" id="ARBA00022505"/>
    </source>
</evidence>
<evidence type="ECO:0000313" key="8">
    <source>
        <dbReference type="Proteomes" id="UP000031829"/>
    </source>
</evidence>
<dbReference type="GO" id="GO:0046872">
    <property type="term" value="F:metal ion binding"/>
    <property type="evidence" value="ECO:0007669"/>
    <property type="project" value="UniProtKB-KW"/>
</dbReference>
<protein>
    <submittedName>
        <fullName evidence="7">Molybdate ABC transporter, periplasmic molybdate-binding protein</fullName>
    </submittedName>
</protein>
<dbReference type="FunFam" id="3.40.190.10:FF:000035">
    <property type="entry name" value="Molybdate ABC transporter substrate-binding protein"/>
    <property type="match status" value="1"/>
</dbReference>
<feature type="binding site" evidence="5">
    <location>
        <position position="183"/>
    </location>
    <ligand>
        <name>molybdate</name>
        <dbReference type="ChEBI" id="CHEBI:36264"/>
    </ligand>
</feature>
<feature type="binding site" evidence="5">
    <location>
        <position position="46"/>
    </location>
    <ligand>
        <name>molybdate</name>
        <dbReference type="ChEBI" id="CHEBI:36264"/>
    </ligand>
</feature>
<evidence type="ECO:0000256" key="3">
    <source>
        <dbReference type="ARBA" id="ARBA00022723"/>
    </source>
</evidence>
<dbReference type="Pfam" id="PF13531">
    <property type="entry name" value="SBP_bac_11"/>
    <property type="match status" value="1"/>
</dbReference>
<dbReference type="PANTHER" id="PTHR30632:SF0">
    <property type="entry name" value="SULFATE-BINDING PROTEIN"/>
    <property type="match status" value="1"/>
</dbReference>
<dbReference type="GO" id="GO:0030973">
    <property type="term" value="F:molybdate ion binding"/>
    <property type="evidence" value="ECO:0007669"/>
    <property type="project" value="UniProtKB-ARBA"/>
</dbReference>
<dbReference type="PIRSF" id="PIRSF004846">
    <property type="entry name" value="ModA"/>
    <property type="match status" value="1"/>
</dbReference>
<gene>
    <name evidence="7" type="primary">modA</name>
    <name evidence="7" type="ORF">BG04_2033</name>
</gene>
<evidence type="ECO:0000313" key="7">
    <source>
        <dbReference type="EMBL" id="AJI24862.1"/>
    </source>
</evidence>
<dbReference type="EMBL" id="CP009920">
    <property type="protein sequence ID" value="AJI24862.1"/>
    <property type="molecule type" value="Genomic_DNA"/>
</dbReference>
<keyword evidence="3 5" id="KW-0479">Metal-binding</keyword>
<sequence length="265" mass="29039">MQQYFKPLFALLFLIMFTAACSNETNTDQSAAQHKNISLTISAAASLKDALTDIQKQYEKKHPNIDLKFNFGASGSLQQQVTNGAPVDLFFSAAEDKFDALVKAGAISKENGADLVGNDLVLIVPKNNTSAITNFEDLSKPTVQKIALGIPESVPAGQYAKETFEHMNLWKNIEPKTVYAKDVRQVLSYVETGNVEAGVVYKTDALISKKVKIVATADNSTHKPIVYPVGVIKDSKHPQEAKAFYQFLQSKTALDTLKKYGFTAN</sequence>
<dbReference type="GO" id="GO:1901359">
    <property type="term" value="F:tungstate binding"/>
    <property type="evidence" value="ECO:0007669"/>
    <property type="project" value="UniProtKB-ARBA"/>
</dbReference>
<feature type="chain" id="PRO_5039646722" evidence="6">
    <location>
        <begin position="23"/>
        <end position="265"/>
    </location>
</feature>
<dbReference type="GO" id="GO:0015689">
    <property type="term" value="P:molybdate ion transport"/>
    <property type="evidence" value="ECO:0007669"/>
    <property type="project" value="InterPro"/>
</dbReference>
<proteinExistence type="inferred from homology"/>
<dbReference type="AlphaFoldDB" id="A0A0B6AUR2"/>
<feature type="binding site" evidence="5">
    <location>
        <position position="156"/>
    </location>
    <ligand>
        <name>molybdate</name>
        <dbReference type="ChEBI" id="CHEBI:36264"/>
    </ligand>
</feature>
<dbReference type="PROSITE" id="PS51257">
    <property type="entry name" value="PROKAR_LIPOPROTEIN"/>
    <property type="match status" value="1"/>
</dbReference>
<dbReference type="GeneID" id="93645499"/>
<dbReference type="HOGENOM" id="CLU_065520_3_1_9"/>
<keyword evidence="4 6" id="KW-0732">Signal</keyword>
<accession>A0A0B6AUR2</accession>
<dbReference type="InterPro" id="IPR005950">
    <property type="entry name" value="ModA"/>
</dbReference>
<evidence type="ECO:0000256" key="4">
    <source>
        <dbReference type="ARBA" id="ARBA00022729"/>
    </source>
</evidence>
<keyword evidence="2 5" id="KW-0500">Molybdenum</keyword>
<evidence type="ECO:0000256" key="1">
    <source>
        <dbReference type="ARBA" id="ARBA00009175"/>
    </source>
</evidence>
<comment type="similarity">
    <text evidence="1">Belongs to the bacterial solute-binding protein ModA family.</text>
</comment>
<name>A0A0B6AUR2_PRIM2</name>
<feature type="binding site" evidence="5">
    <location>
        <position position="74"/>
    </location>
    <ligand>
        <name>molybdate</name>
        <dbReference type="ChEBI" id="CHEBI:36264"/>
    </ligand>
</feature>
<evidence type="ECO:0000256" key="6">
    <source>
        <dbReference type="SAM" id="SignalP"/>
    </source>
</evidence>
<dbReference type="KEGG" id="bmeg:BG04_2033"/>
<dbReference type="CDD" id="cd13537">
    <property type="entry name" value="PBP2_YvgL_like"/>
    <property type="match status" value="1"/>
</dbReference>